<feature type="compositionally biased region" description="Polar residues" evidence="2">
    <location>
        <begin position="135"/>
        <end position="145"/>
    </location>
</feature>
<dbReference type="Proteomes" id="UP000714275">
    <property type="component" value="Unassembled WGS sequence"/>
</dbReference>
<dbReference type="EMBL" id="JABBWD010000005">
    <property type="protein sequence ID" value="KAG1781443.1"/>
    <property type="molecule type" value="Genomic_DNA"/>
</dbReference>
<accession>A0A9P7D714</accession>
<keyword evidence="4" id="KW-1185">Reference proteome</keyword>
<dbReference type="OrthoDB" id="2670152at2759"/>
<keyword evidence="1" id="KW-0175">Coiled coil</keyword>
<feature type="coiled-coil region" evidence="1">
    <location>
        <begin position="171"/>
        <end position="244"/>
    </location>
</feature>
<protein>
    <submittedName>
        <fullName evidence="3">Uncharacterized protein</fullName>
    </submittedName>
</protein>
<evidence type="ECO:0000256" key="1">
    <source>
        <dbReference type="SAM" id="Coils"/>
    </source>
</evidence>
<dbReference type="AlphaFoldDB" id="A0A9P7D714"/>
<organism evidence="3 4">
    <name type="scientific">Suillus placidus</name>
    <dbReference type="NCBI Taxonomy" id="48579"/>
    <lineage>
        <taxon>Eukaryota</taxon>
        <taxon>Fungi</taxon>
        <taxon>Dikarya</taxon>
        <taxon>Basidiomycota</taxon>
        <taxon>Agaricomycotina</taxon>
        <taxon>Agaricomycetes</taxon>
        <taxon>Agaricomycetidae</taxon>
        <taxon>Boletales</taxon>
        <taxon>Suillineae</taxon>
        <taxon>Suillaceae</taxon>
        <taxon>Suillus</taxon>
    </lineage>
</organism>
<feature type="region of interest" description="Disordered" evidence="2">
    <location>
        <begin position="133"/>
        <end position="171"/>
    </location>
</feature>
<evidence type="ECO:0000313" key="4">
    <source>
        <dbReference type="Proteomes" id="UP000714275"/>
    </source>
</evidence>
<name>A0A9P7D714_9AGAM</name>
<proteinExistence type="predicted"/>
<evidence type="ECO:0000313" key="3">
    <source>
        <dbReference type="EMBL" id="KAG1781443.1"/>
    </source>
</evidence>
<gene>
    <name evidence="3" type="ORF">EV702DRAFT_1041961</name>
</gene>
<evidence type="ECO:0000256" key="2">
    <source>
        <dbReference type="SAM" id="MobiDB-lite"/>
    </source>
</evidence>
<comment type="caution">
    <text evidence="3">The sequence shown here is derived from an EMBL/GenBank/DDBJ whole genome shotgun (WGS) entry which is preliminary data.</text>
</comment>
<reference evidence="3" key="1">
    <citation type="journal article" date="2020" name="New Phytol.">
        <title>Comparative genomics reveals dynamic genome evolution in host specialist ectomycorrhizal fungi.</title>
        <authorList>
            <person name="Lofgren L.A."/>
            <person name="Nguyen N.H."/>
            <person name="Vilgalys R."/>
            <person name="Ruytinx J."/>
            <person name="Liao H.L."/>
            <person name="Branco S."/>
            <person name="Kuo A."/>
            <person name="LaButti K."/>
            <person name="Lipzen A."/>
            <person name="Andreopoulos W."/>
            <person name="Pangilinan J."/>
            <person name="Riley R."/>
            <person name="Hundley H."/>
            <person name="Na H."/>
            <person name="Barry K."/>
            <person name="Grigoriev I.V."/>
            <person name="Stajich J.E."/>
            <person name="Kennedy P.G."/>
        </authorList>
    </citation>
    <scope>NUCLEOTIDE SEQUENCE</scope>
    <source>
        <strain evidence="3">DOB743</strain>
    </source>
</reference>
<sequence length="681" mass="77627">MGLIQDMDMGADNPTKGFDSLPSALERTLVQGKLLFFPRNTDWKAGDSLNLRAGQYSSFIQKLQQWLTTHFKGPVKDKGNTLPHTIQQDSVSCKLFALNTITHNVFGDPISIPNPASTQALWFKQIAHPYIHKPPQQNTTASTSMVAAPPPLVTPSDSLLRSQTEGDDEKKERLRQLIKNYKDRVDSWAAEVVHLKKEKETQEQSEIERQKEVEQLKEVQSMEIEQLEEIERQKELKCECLEREHLEHDCLKRECLDHECLKLEHLECKHLEQHRLGQARLEHKRLHQESLKPTQHAQTEHVVPDDSMDVDIEPGKVASNPTTMIGLCVVVDLPHLLELEDITNRLPITIALSREVIIHLHLVVAQQLTSAMSAYFITVITNLFFTRIVLDSGHSAHVTMPPPTTVPTAQPLIPGTLVLPMGFLQFLPSSTITTIAGLNRMGSHPVQNRHNLLHFGSNELPFTHLVGPLQTLSGPQPAYLDQTPSLLTRGNREFKQYQDSVRDMLHLPFTHQFCSMGSLLWRLAIQYGPDNLISAALSGPSSDAYMHLNSELIGTNIDDMVKDTHIKMLLDVTIDGHSLWPPIDVFEKQMQWEGEWTAILEMWFMKHLTMIQNRDTRAFATHSQWSSRLRLGYGLLGHELYELCIYYLIYYDRNHCLIHVTLGIVVDKPLIIEVVFWNQLK</sequence>